<accession>A0A0W8FT84</accession>
<dbReference type="Pfam" id="PF24125">
    <property type="entry name" value="Cds6_C"/>
    <property type="match status" value="1"/>
</dbReference>
<evidence type="ECO:0000256" key="5">
    <source>
        <dbReference type="ARBA" id="ARBA00023136"/>
    </source>
</evidence>
<proteinExistence type="predicted"/>
<evidence type="ECO:0000256" key="2">
    <source>
        <dbReference type="ARBA" id="ARBA00022448"/>
    </source>
</evidence>
<evidence type="ECO:0000313" key="8">
    <source>
        <dbReference type="EMBL" id="KUG23523.1"/>
    </source>
</evidence>
<evidence type="ECO:0000256" key="1">
    <source>
        <dbReference type="ARBA" id="ARBA00004442"/>
    </source>
</evidence>
<dbReference type="SUPFAM" id="SSF56954">
    <property type="entry name" value="Outer membrane efflux proteins (OEP)"/>
    <property type="match status" value="1"/>
</dbReference>
<reference evidence="8" key="1">
    <citation type="journal article" date="2015" name="Proc. Natl. Acad. Sci. U.S.A.">
        <title>Networks of energetic and metabolic interactions define dynamics in microbial communities.</title>
        <authorList>
            <person name="Embree M."/>
            <person name="Liu J.K."/>
            <person name="Al-Bassam M.M."/>
            <person name="Zengler K."/>
        </authorList>
    </citation>
    <scope>NUCLEOTIDE SEQUENCE</scope>
</reference>
<feature type="domain" description="Cds6 C-terminal" evidence="7">
    <location>
        <begin position="521"/>
        <end position="623"/>
    </location>
</feature>
<sequence>MKRDVKVIVIFVLAFVFIGTVDLRGETLRDAVKSVLQNNPDITSVAYNRLAREQEVRQAMADFFPKVDSSLSAGYVNQNNPIRDHFWPDEANVRLTQNLFRGGATLSETNRQKSRVMSQAYLLQGASENNALLTCRVYLNYLRAIEQDALAKENLLIHERFFDQIRLRSQAGVDRGVDLEQIKARLALAKSNLIVTQANIENARTDYKAVIGYFPGSPVKPEPYYTEIPATLQEAEQIALDNHPTLKSAKADVEARKFQHKTARALVYPSLDVSAGYTWGNDINGPSAWYSYQDYFQANATLTFNIFNGFNNQARIKETLYLINEAEEIAKKTELQTSQSIRLSYDQYMADQRRIKQLQQYVASTAKTADAYISQWSIGRRTLFDVLDTSAEMITSKKDLINAQYDKMYDSYRILSGLGKLVHTLGLQWPEESRIDASLKKTYIIAETTAPKKVVVVPKRDEFIASRYEKNADTDNYEEPVVSTYEESVASRESVVVAVDKNILPDSSKQIETKDIPKENIEKLVNKWLTSWKSGDMNTYRSCYASDFQSKGKNLNDWVYYKTNLQKISKNIDISINDLQISLDGDTALAVFVQNYSSSIVKDTGMKTLELKKINGQWNIHREIM</sequence>
<dbReference type="EMBL" id="LNQE01000901">
    <property type="protein sequence ID" value="KUG23523.1"/>
    <property type="molecule type" value="Genomic_DNA"/>
</dbReference>
<dbReference type="Gene3D" id="1.20.1600.10">
    <property type="entry name" value="Outer membrane efflux proteins (OEP)"/>
    <property type="match status" value="1"/>
</dbReference>
<dbReference type="SUPFAM" id="SSF54427">
    <property type="entry name" value="NTF2-like"/>
    <property type="match status" value="1"/>
</dbReference>
<keyword evidence="5" id="KW-0472">Membrane</keyword>
<keyword evidence="2" id="KW-0813">Transport</keyword>
<keyword evidence="4" id="KW-0812">Transmembrane</keyword>
<evidence type="ECO:0000259" key="7">
    <source>
        <dbReference type="Pfam" id="PF24125"/>
    </source>
</evidence>
<gene>
    <name evidence="8" type="ORF">ASZ90_006688</name>
</gene>
<evidence type="ECO:0000256" key="3">
    <source>
        <dbReference type="ARBA" id="ARBA00022452"/>
    </source>
</evidence>
<keyword evidence="6" id="KW-0998">Cell outer membrane</keyword>
<keyword evidence="3" id="KW-1134">Transmembrane beta strand</keyword>
<dbReference type="GO" id="GO:0009279">
    <property type="term" value="C:cell outer membrane"/>
    <property type="evidence" value="ECO:0007669"/>
    <property type="project" value="UniProtKB-SubCell"/>
</dbReference>
<dbReference type="PANTHER" id="PTHR30026:SF22">
    <property type="entry name" value="OUTER MEMBRANE EFFLUX PROTEIN"/>
    <property type="match status" value="1"/>
</dbReference>
<protein>
    <submittedName>
        <fullName evidence="8">Type i secretion system, outer membrane component lape agga</fullName>
    </submittedName>
</protein>
<dbReference type="InterPro" id="IPR056203">
    <property type="entry name" value="Cds6_C"/>
</dbReference>
<dbReference type="InterPro" id="IPR010130">
    <property type="entry name" value="T1SS_OMP_TolC"/>
</dbReference>
<dbReference type="InterPro" id="IPR003423">
    <property type="entry name" value="OMP_efflux"/>
</dbReference>
<dbReference type="GO" id="GO:0015288">
    <property type="term" value="F:porin activity"/>
    <property type="evidence" value="ECO:0007669"/>
    <property type="project" value="TreeGrafter"/>
</dbReference>
<dbReference type="AlphaFoldDB" id="A0A0W8FT84"/>
<evidence type="ECO:0000256" key="6">
    <source>
        <dbReference type="ARBA" id="ARBA00023237"/>
    </source>
</evidence>
<dbReference type="Pfam" id="PF02321">
    <property type="entry name" value="OEP"/>
    <property type="match status" value="2"/>
</dbReference>
<dbReference type="InterPro" id="IPR051906">
    <property type="entry name" value="TolC-like"/>
</dbReference>
<dbReference type="PANTHER" id="PTHR30026">
    <property type="entry name" value="OUTER MEMBRANE PROTEIN TOLC"/>
    <property type="match status" value="1"/>
</dbReference>
<name>A0A0W8FT84_9ZZZZ</name>
<evidence type="ECO:0000256" key="4">
    <source>
        <dbReference type="ARBA" id="ARBA00022692"/>
    </source>
</evidence>
<dbReference type="GO" id="GO:1990281">
    <property type="term" value="C:efflux pump complex"/>
    <property type="evidence" value="ECO:0007669"/>
    <property type="project" value="TreeGrafter"/>
</dbReference>
<organism evidence="8">
    <name type="scientific">hydrocarbon metagenome</name>
    <dbReference type="NCBI Taxonomy" id="938273"/>
    <lineage>
        <taxon>unclassified sequences</taxon>
        <taxon>metagenomes</taxon>
        <taxon>ecological metagenomes</taxon>
    </lineage>
</organism>
<dbReference type="Gene3D" id="3.10.450.50">
    <property type="match status" value="1"/>
</dbReference>
<comment type="caution">
    <text evidence="8">The sequence shown here is derived from an EMBL/GenBank/DDBJ whole genome shotgun (WGS) entry which is preliminary data.</text>
</comment>
<comment type="subcellular location">
    <subcellularLocation>
        <location evidence="1">Cell outer membrane</location>
    </subcellularLocation>
</comment>
<dbReference type="InterPro" id="IPR032710">
    <property type="entry name" value="NTF2-like_dom_sf"/>
</dbReference>
<dbReference type="NCBIfam" id="TIGR01844">
    <property type="entry name" value="type_I_sec_TolC"/>
    <property type="match status" value="1"/>
</dbReference>
<dbReference type="GO" id="GO:0015562">
    <property type="term" value="F:efflux transmembrane transporter activity"/>
    <property type="evidence" value="ECO:0007669"/>
    <property type="project" value="InterPro"/>
</dbReference>